<keyword evidence="10 14" id="KW-0648">Protein biosynthesis</keyword>
<comment type="cofactor">
    <cofactor evidence="14">
        <name>Zn(2+)</name>
        <dbReference type="ChEBI" id="CHEBI:29105"/>
    </cofactor>
    <text evidence="14">Binds 1 zinc ion per subunit.</text>
</comment>
<evidence type="ECO:0000259" key="16">
    <source>
        <dbReference type="PROSITE" id="PS50860"/>
    </source>
</evidence>
<dbReference type="InterPro" id="IPR012947">
    <property type="entry name" value="tRNA_SAD"/>
</dbReference>
<dbReference type="GO" id="GO:0008270">
    <property type="term" value="F:zinc ion binding"/>
    <property type="evidence" value="ECO:0007669"/>
    <property type="project" value="UniProtKB-UniRule"/>
</dbReference>
<keyword evidence="8 14" id="KW-0067">ATP-binding</keyword>
<dbReference type="SUPFAM" id="SSF50447">
    <property type="entry name" value="Translation proteins"/>
    <property type="match status" value="1"/>
</dbReference>
<dbReference type="GO" id="GO:0140096">
    <property type="term" value="F:catalytic activity, acting on a protein"/>
    <property type="evidence" value="ECO:0007669"/>
    <property type="project" value="UniProtKB-ARBA"/>
</dbReference>
<feature type="binding site" evidence="14">
    <location>
        <position position="675"/>
    </location>
    <ligand>
        <name>Zn(2+)</name>
        <dbReference type="ChEBI" id="CHEBI:29105"/>
    </ligand>
</feature>
<dbReference type="EMBL" id="CACRSL010000003">
    <property type="protein sequence ID" value="VYS95682.1"/>
    <property type="molecule type" value="Genomic_DNA"/>
</dbReference>
<comment type="subcellular location">
    <subcellularLocation>
        <location evidence="1 14">Cytoplasm</location>
    </subcellularLocation>
</comment>
<feature type="binding site" evidence="14">
    <location>
        <position position="569"/>
    </location>
    <ligand>
        <name>Zn(2+)</name>
        <dbReference type="ChEBI" id="CHEBI:29105"/>
    </ligand>
</feature>
<dbReference type="FunFam" id="2.40.30.130:FF:000001">
    <property type="entry name" value="Alanine--tRNA ligase"/>
    <property type="match status" value="1"/>
</dbReference>
<dbReference type="InterPro" id="IPR002318">
    <property type="entry name" value="Ala-tRNA-lgiase_IIc"/>
</dbReference>
<dbReference type="FunFam" id="3.30.930.10:FF:000004">
    <property type="entry name" value="Alanine--tRNA ligase"/>
    <property type="match status" value="1"/>
</dbReference>
<gene>
    <name evidence="14 17" type="primary">alaS</name>
    <name evidence="17" type="ORF">AULFYP135_01066</name>
</gene>
<reference evidence="17" key="1">
    <citation type="submission" date="2019-11" db="EMBL/GenBank/DDBJ databases">
        <authorList>
            <person name="Feng L."/>
        </authorList>
    </citation>
    <scope>NUCLEOTIDE SEQUENCE</scope>
    <source>
        <strain evidence="17">AundefinedLFYP135</strain>
    </source>
</reference>
<dbReference type="CDD" id="cd00673">
    <property type="entry name" value="AlaRS_core"/>
    <property type="match status" value="1"/>
</dbReference>
<keyword evidence="15" id="KW-0175">Coiled coil</keyword>
<evidence type="ECO:0000256" key="7">
    <source>
        <dbReference type="ARBA" id="ARBA00022833"/>
    </source>
</evidence>
<evidence type="ECO:0000256" key="12">
    <source>
        <dbReference type="ARBA" id="ARBA00024779"/>
    </source>
</evidence>
<keyword evidence="5 14" id="KW-0479">Metal-binding</keyword>
<dbReference type="GO" id="GO:0005524">
    <property type="term" value="F:ATP binding"/>
    <property type="evidence" value="ECO:0007669"/>
    <property type="project" value="UniProtKB-UniRule"/>
</dbReference>
<evidence type="ECO:0000256" key="15">
    <source>
        <dbReference type="SAM" id="Coils"/>
    </source>
</evidence>
<evidence type="ECO:0000256" key="5">
    <source>
        <dbReference type="ARBA" id="ARBA00022723"/>
    </source>
</evidence>
<dbReference type="InterPro" id="IPR045864">
    <property type="entry name" value="aa-tRNA-synth_II/BPL/LPL"/>
</dbReference>
<protein>
    <recommendedName>
        <fullName evidence="14">Alanine--tRNA ligase</fullName>
        <ecNumber evidence="14">6.1.1.7</ecNumber>
    </recommendedName>
    <alternativeName>
        <fullName evidence="14">Alanyl-tRNA synthetase</fullName>
        <shortName evidence="14">AlaRS</shortName>
    </alternativeName>
</protein>
<evidence type="ECO:0000256" key="13">
    <source>
        <dbReference type="ARBA" id="ARBA00048300"/>
    </source>
</evidence>
<comment type="catalytic activity">
    <reaction evidence="13 14">
        <text>tRNA(Ala) + L-alanine + ATP = L-alanyl-tRNA(Ala) + AMP + diphosphate</text>
        <dbReference type="Rhea" id="RHEA:12540"/>
        <dbReference type="Rhea" id="RHEA-COMP:9657"/>
        <dbReference type="Rhea" id="RHEA-COMP:9923"/>
        <dbReference type="ChEBI" id="CHEBI:30616"/>
        <dbReference type="ChEBI" id="CHEBI:33019"/>
        <dbReference type="ChEBI" id="CHEBI:57972"/>
        <dbReference type="ChEBI" id="CHEBI:78442"/>
        <dbReference type="ChEBI" id="CHEBI:78497"/>
        <dbReference type="ChEBI" id="CHEBI:456215"/>
        <dbReference type="EC" id="6.1.1.7"/>
    </reaction>
</comment>
<dbReference type="InterPro" id="IPR009000">
    <property type="entry name" value="Transl_B-barrel_sf"/>
</dbReference>
<sequence>MEWTGLNDLREKFLKFYESKGHVILQSAPLVPKDDASLLLINSGMAPLKKYFLGVETPPARRATSCQKCIRTPDIERVGKTARHGTYFEMLGNFSFGDYFKHEATKWAWEFITQELKLPVDRIWVSVYEDDDETVDIWVNEVGVDPSHIVRLGKEDNFWEIGSGPCGPCSELYFDRGEEYGCGKPTCGVGCDCDRYVEFWNLVFSQFDSDGEGHYTPMEHPNIDTGMGLERIACIMQGVNNLFEVDTVQRIMKHIAGIAGVEYGQDEKTDVSLRVITDHIRSTTFMIGDGVVPTNEGRGYVLRRLLRRAARHGRLLGIHEPFLYKVCETVIAENEKAYPELRENQDYIVKVIHNEEERFAKTIDQGMELLGDLIDRIEAESLSEEEKILSGEQAFKLYDTFGFPIDLTREILEERHIGLNEEEFTRYMNEQKERARAARAAMGDVSWEEDILAPFKDNKTEFVGYTESESDAKILAMVMDGQLVDSISEGDSATILLNRTPFYAESGGQVGDMGLILGGKCVFKVMDCKKSASGLYMHIGVMASGMFTTGDEVHASVSMARRRAIMRNHTAAHLLQEALREVLGNHVHQAGSYVDEAVCRFDFSHFSAMTPEELDRVEYLVNDMILSSMDVKVAEMSIEEAKATGAMALFGEKYGSVVRVVNMGGRSIELCGGTHVANTGNVGLFKIVKESSVAAGVRRIEAVTGRGVLRLIDTANATLLEASSNLKLSNPAELVAKTAAITAELKAKDKEIERLTQKLADVQVDGLFGSAQEIGGVKFAMAGFTGTKPDALKTMADRIKEQAPNMVALLYTVVGEKASIVAVCGKEAQGKGLHAGKLIKEFTALVGGSGGGRPDVAMGGASEILKLDEAAAKVPQIIEKMVKTK</sequence>
<evidence type="ECO:0000313" key="17">
    <source>
        <dbReference type="EMBL" id="VYS95682.1"/>
    </source>
</evidence>
<dbReference type="NCBIfam" id="TIGR00344">
    <property type="entry name" value="alaS"/>
    <property type="match status" value="1"/>
</dbReference>
<dbReference type="HAMAP" id="MF_00036_B">
    <property type="entry name" value="Ala_tRNA_synth_B"/>
    <property type="match status" value="1"/>
</dbReference>
<dbReference type="Gene3D" id="2.40.30.130">
    <property type="match status" value="1"/>
</dbReference>
<keyword evidence="11 14" id="KW-0030">Aminoacyl-tRNA synthetase</keyword>
<dbReference type="InterPro" id="IPR003156">
    <property type="entry name" value="DHHA1_dom"/>
</dbReference>
<dbReference type="GO" id="GO:0005829">
    <property type="term" value="C:cytosol"/>
    <property type="evidence" value="ECO:0007669"/>
    <property type="project" value="TreeGrafter"/>
</dbReference>
<dbReference type="GO" id="GO:0006419">
    <property type="term" value="P:alanyl-tRNA aminoacylation"/>
    <property type="evidence" value="ECO:0007669"/>
    <property type="project" value="UniProtKB-UniRule"/>
</dbReference>
<accession>A0A6N2SRP3</accession>
<dbReference type="InterPro" id="IPR018164">
    <property type="entry name" value="Ala-tRNA-synth_IIc_N"/>
</dbReference>
<dbReference type="GO" id="GO:0004813">
    <property type="term" value="F:alanine-tRNA ligase activity"/>
    <property type="evidence" value="ECO:0007669"/>
    <property type="project" value="UniProtKB-UniRule"/>
</dbReference>
<dbReference type="InterPro" id="IPR018163">
    <property type="entry name" value="Thr/Ala-tRNA-synth_IIc_edit"/>
</dbReference>
<dbReference type="PANTHER" id="PTHR11777">
    <property type="entry name" value="ALANYL-TRNA SYNTHETASE"/>
    <property type="match status" value="1"/>
</dbReference>
<dbReference type="InterPro" id="IPR050058">
    <property type="entry name" value="Ala-tRNA_ligase"/>
</dbReference>
<keyword evidence="14" id="KW-0963">Cytoplasm</keyword>
<dbReference type="InterPro" id="IPR018165">
    <property type="entry name" value="Ala-tRNA-synth_IIc_core"/>
</dbReference>
<dbReference type="SUPFAM" id="SSF101353">
    <property type="entry name" value="Putative anticodon-binding domain of alanyl-tRNA synthetase (AlaRS)"/>
    <property type="match status" value="1"/>
</dbReference>
<evidence type="ECO:0000256" key="1">
    <source>
        <dbReference type="ARBA" id="ARBA00004496"/>
    </source>
</evidence>
<dbReference type="SUPFAM" id="SSF55186">
    <property type="entry name" value="ThrRS/AlaRS common domain"/>
    <property type="match status" value="1"/>
</dbReference>
<keyword evidence="7 14" id="KW-0862">Zinc</keyword>
<evidence type="ECO:0000256" key="9">
    <source>
        <dbReference type="ARBA" id="ARBA00022884"/>
    </source>
</evidence>
<keyword evidence="6 14" id="KW-0547">Nucleotide-binding</keyword>
<dbReference type="SMART" id="SM00863">
    <property type="entry name" value="tRNA_SAD"/>
    <property type="match status" value="1"/>
</dbReference>
<evidence type="ECO:0000256" key="10">
    <source>
        <dbReference type="ARBA" id="ARBA00022917"/>
    </source>
</evidence>
<evidence type="ECO:0000256" key="8">
    <source>
        <dbReference type="ARBA" id="ARBA00022840"/>
    </source>
</evidence>
<dbReference type="PANTHER" id="PTHR11777:SF9">
    <property type="entry name" value="ALANINE--TRNA LIGASE, CYTOPLASMIC"/>
    <property type="match status" value="1"/>
</dbReference>
<dbReference type="Pfam" id="PF07973">
    <property type="entry name" value="tRNA_SAD"/>
    <property type="match status" value="1"/>
</dbReference>
<dbReference type="EC" id="6.1.1.7" evidence="14"/>
<evidence type="ECO:0000256" key="11">
    <source>
        <dbReference type="ARBA" id="ARBA00023146"/>
    </source>
</evidence>
<feature type="coiled-coil region" evidence="15">
    <location>
        <begin position="738"/>
        <end position="765"/>
    </location>
</feature>
<keyword evidence="4 14" id="KW-0436">Ligase</keyword>
<dbReference type="Gene3D" id="3.30.980.10">
    <property type="entry name" value="Threonyl-trna Synthetase, Chain A, domain 2"/>
    <property type="match status" value="1"/>
</dbReference>
<feature type="domain" description="Alanyl-transfer RNA synthetases family profile" evidence="16">
    <location>
        <begin position="4"/>
        <end position="714"/>
    </location>
</feature>
<name>A0A6N2SRP3_9FIRM</name>
<keyword evidence="3 14" id="KW-0820">tRNA-binding</keyword>
<evidence type="ECO:0000256" key="3">
    <source>
        <dbReference type="ARBA" id="ARBA00022555"/>
    </source>
</evidence>
<evidence type="ECO:0000256" key="6">
    <source>
        <dbReference type="ARBA" id="ARBA00022741"/>
    </source>
</evidence>
<feature type="binding site" evidence="14">
    <location>
        <position position="573"/>
    </location>
    <ligand>
        <name>Zn(2+)</name>
        <dbReference type="ChEBI" id="CHEBI:29105"/>
    </ligand>
</feature>
<comment type="function">
    <text evidence="12 14">Catalyzes the attachment of alanine to tRNA(Ala) in a two-step reaction: alanine is first activated by ATP to form Ala-AMP and then transferred to the acceptor end of tRNA(Ala). Also edits incorrectly charged Ser-tRNA(Ala) and Gly-tRNA(Ala) via its editing domain.</text>
</comment>
<dbReference type="Pfam" id="PF01411">
    <property type="entry name" value="tRNA-synt_2c"/>
    <property type="match status" value="1"/>
</dbReference>
<dbReference type="Gene3D" id="3.30.930.10">
    <property type="entry name" value="Bira Bifunctional Protein, Domain 2"/>
    <property type="match status" value="1"/>
</dbReference>
<dbReference type="InterPro" id="IPR018162">
    <property type="entry name" value="Ala-tRNA-ligase_IIc_anticod-bd"/>
</dbReference>
<dbReference type="FunFam" id="3.30.980.10:FF:000004">
    <property type="entry name" value="Alanine--tRNA ligase, cytoplasmic"/>
    <property type="match status" value="1"/>
</dbReference>
<dbReference type="InterPro" id="IPR023033">
    <property type="entry name" value="Ala_tRNA_ligase_euk/bac"/>
</dbReference>
<feature type="binding site" evidence="14">
    <location>
        <position position="671"/>
    </location>
    <ligand>
        <name>Zn(2+)</name>
        <dbReference type="ChEBI" id="CHEBI:29105"/>
    </ligand>
</feature>
<organism evidence="17">
    <name type="scientific">uncultured Anaerotruncus sp</name>
    <dbReference type="NCBI Taxonomy" id="905011"/>
    <lineage>
        <taxon>Bacteria</taxon>
        <taxon>Bacillati</taxon>
        <taxon>Bacillota</taxon>
        <taxon>Clostridia</taxon>
        <taxon>Eubacteriales</taxon>
        <taxon>Oscillospiraceae</taxon>
        <taxon>Anaerotruncus</taxon>
        <taxon>environmental samples</taxon>
    </lineage>
</organism>
<comment type="similarity">
    <text evidence="2 14">Belongs to the class-II aminoacyl-tRNA synthetase family.</text>
</comment>
<dbReference type="Gene3D" id="3.10.310.40">
    <property type="match status" value="1"/>
</dbReference>
<evidence type="ECO:0000256" key="14">
    <source>
        <dbReference type="HAMAP-Rule" id="MF_00036"/>
    </source>
</evidence>
<dbReference type="PRINTS" id="PR00980">
    <property type="entry name" value="TRNASYNTHALA"/>
</dbReference>
<dbReference type="SUPFAM" id="SSF55681">
    <property type="entry name" value="Class II aaRS and biotin synthetases"/>
    <property type="match status" value="1"/>
</dbReference>
<dbReference type="GO" id="GO:0002161">
    <property type="term" value="F:aminoacyl-tRNA deacylase activity"/>
    <property type="evidence" value="ECO:0007669"/>
    <property type="project" value="TreeGrafter"/>
</dbReference>
<evidence type="ECO:0000256" key="4">
    <source>
        <dbReference type="ARBA" id="ARBA00022598"/>
    </source>
</evidence>
<proteinExistence type="inferred from homology"/>
<keyword evidence="9 14" id="KW-0694">RNA-binding</keyword>
<dbReference type="PROSITE" id="PS50860">
    <property type="entry name" value="AA_TRNA_LIGASE_II_ALA"/>
    <property type="match status" value="1"/>
</dbReference>
<dbReference type="GO" id="GO:0016740">
    <property type="term" value="F:transferase activity"/>
    <property type="evidence" value="ECO:0007669"/>
    <property type="project" value="UniProtKB-ARBA"/>
</dbReference>
<dbReference type="AlphaFoldDB" id="A0A6N2SRP3"/>
<dbReference type="Gene3D" id="3.30.54.20">
    <property type="match status" value="1"/>
</dbReference>
<comment type="domain">
    <text evidence="14">Consists of three domains; the N-terminal catalytic domain, the editing domain and the C-terminal C-Ala domain. The editing domain removes incorrectly charged amino acids, while the C-Ala domain, along with tRNA(Ala), serves as a bridge to cooperatively bring together the editing and aminoacylation centers thus stimulating deacylation of misacylated tRNAs.</text>
</comment>
<dbReference type="Gene3D" id="6.10.250.550">
    <property type="match status" value="1"/>
</dbReference>
<dbReference type="FunFam" id="3.30.54.20:FF:000001">
    <property type="entry name" value="Alanine--tRNA ligase"/>
    <property type="match status" value="1"/>
</dbReference>
<dbReference type="FunFam" id="3.10.310.40:FF:000001">
    <property type="entry name" value="Alanine--tRNA ligase"/>
    <property type="match status" value="1"/>
</dbReference>
<dbReference type="GO" id="GO:0000049">
    <property type="term" value="F:tRNA binding"/>
    <property type="evidence" value="ECO:0007669"/>
    <property type="project" value="UniProtKB-KW"/>
</dbReference>
<evidence type="ECO:0000256" key="2">
    <source>
        <dbReference type="ARBA" id="ARBA00008226"/>
    </source>
</evidence>
<dbReference type="Pfam" id="PF02272">
    <property type="entry name" value="DHHA1"/>
    <property type="match status" value="1"/>
</dbReference>